<keyword evidence="3" id="KW-1185">Reference proteome</keyword>
<dbReference type="Proteomes" id="UP000620124">
    <property type="component" value="Unassembled WGS sequence"/>
</dbReference>
<accession>A0A8H7D0R2</accession>
<organism evidence="2 3">
    <name type="scientific">Mycena venus</name>
    <dbReference type="NCBI Taxonomy" id="2733690"/>
    <lineage>
        <taxon>Eukaryota</taxon>
        <taxon>Fungi</taxon>
        <taxon>Dikarya</taxon>
        <taxon>Basidiomycota</taxon>
        <taxon>Agaricomycotina</taxon>
        <taxon>Agaricomycetes</taxon>
        <taxon>Agaricomycetidae</taxon>
        <taxon>Agaricales</taxon>
        <taxon>Marasmiineae</taxon>
        <taxon>Mycenaceae</taxon>
        <taxon>Mycena</taxon>
    </lineage>
</organism>
<feature type="compositionally biased region" description="Basic residues" evidence="1">
    <location>
        <begin position="1"/>
        <end position="20"/>
    </location>
</feature>
<gene>
    <name evidence="2" type="ORF">MVEN_00815600</name>
</gene>
<sequence>MPKSPPHHSSPRRSPPRRRTSPNTRYLEDIIHLDPLFMTYKGLHDNCNGEMAELTGAFNHLRLKLIDTIHIPLGTVCDLLPVAPDSEIKIAVLRHYIREHNLHIHDGRSRRGFWDNVDDLYDGLIEMFGNTFDSYGYMQAIIEKDEAFAPPSTAGLLAPLFTYTPLVMKMFSILN</sequence>
<dbReference type="EMBL" id="JACAZI010000006">
    <property type="protein sequence ID" value="KAF7357699.1"/>
    <property type="molecule type" value="Genomic_DNA"/>
</dbReference>
<evidence type="ECO:0000313" key="2">
    <source>
        <dbReference type="EMBL" id="KAF7357699.1"/>
    </source>
</evidence>
<comment type="caution">
    <text evidence="2">The sequence shown here is derived from an EMBL/GenBank/DDBJ whole genome shotgun (WGS) entry which is preliminary data.</text>
</comment>
<proteinExistence type="predicted"/>
<reference evidence="2" key="1">
    <citation type="submission" date="2020-05" db="EMBL/GenBank/DDBJ databases">
        <title>Mycena genomes resolve the evolution of fungal bioluminescence.</title>
        <authorList>
            <person name="Tsai I.J."/>
        </authorList>
    </citation>
    <scope>NUCLEOTIDE SEQUENCE</scope>
    <source>
        <strain evidence="2">CCC161011</strain>
    </source>
</reference>
<evidence type="ECO:0000313" key="3">
    <source>
        <dbReference type="Proteomes" id="UP000620124"/>
    </source>
</evidence>
<protein>
    <submittedName>
        <fullName evidence="2">Uncharacterized protein</fullName>
    </submittedName>
</protein>
<dbReference type="OrthoDB" id="3047471at2759"/>
<feature type="region of interest" description="Disordered" evidence="1">
    <location>
        <begin position="1"/>
        <end position="22"/>
    </location>
</feature>
<evidence type="ECO:0000256" key="1">
    <source>
        <dbReference type="SAM" id="MobiDB-lite"/>
    </source>
</evidence>
<dbReference type="AlphaFoldDB" id="A0A8H7D0R2"/>
<name>A0A8H7D0R2_9AGAR</name>